<evidence type="ECO:0000313" key="2">
    <source>
        <dbReference type="Proteomes" id="UP000291343"/>
    </source>
</evidence>
<gene>
    <name evidence="1" type="ORF">LSTR_LSTR001645</name>
</gene>
<name>A0A482XC19_LAOST</name>
<dbReference type="InParanoid" id="A0A482XC19"/>
<reference evidence="1 2" key="1">
    <citation type="journal article" date="2017" name="Gigascience">
        <title>Genome sequence of the small brown planthopper, Laodelphax striatellus.</title>
        <authorList>
            <person name="Zhu J."/>
            <person name="Jiang F."/>
            <person name="Wang X."/>
            <person name="Yang P."/>
            <person name="Bao Y."/>
            <person name="Zhao W."/>
            <person name="Wang W."/>
            <person name="Lu H."/>
            <person name="Wang Q."/>
            <person name="Cui N."/>
            <person name="Li J."/>
            <person name="Chen X."/>
            <person name="Luo L."/>
            <person name="Yu J."/>
            <person name="Kang L."/>
            <person name="Cui F."/>
        </authorList>
    </citation>
    <scope>NUCLEOTIDE SEQUENCE [LARGE SCALE GENOMIC DNA]</scope>
    <source>
        <strain evidence="1">Lst14</strain>
    </source>
</reference>
<comment type="caution">
    <text evidence="1">The sequence shown here is derived from an EMBL/GenBank/DDBJ whole genome shotgun (WGS) entry which is preliminary data.</text>
</comment>
<evidence type="ECO:0000313" key="1">
    <source>
        <dbReference type="EMBL" id="RZF43384.1"/>
    </source>
</evidence>
<accession>A0A482XC19</accession>
<dbReference type="AlphaFoldDB" id="A0A482XC19"/>
<keyword evidence="2" id="KW-1185">Reference proteome</keyword>
<organism evidence="1 2">
    <name type="scientific">Laodelphax striatellus</name>
    <name type="common">Small brown planthopper</name>
    <name type="synonym">Delphax striatella</name>
    <dbReference type="NCBI Taxonomy" id="195883"/>
    <lineage>
        <taxon>Eukaryota</taxon>
        <taxon>Metazoa</taxon>
        <taxon>Ecdysozoa</taxon>
        <taxon>Arthropoda</taxon>
        <taxon>Hexapoda</taxon>
        <taxon>Insecta</taxon>
        <taxon>Pterygota</taxon>
        <taxon>Neoptera</taxon>
        <taxon>Paraneoptera</taxon>
        <taxon>Hemiptera</taxon>
        <taxon>Auchenorrhyncha</taxon>
        <taxon>Fulgoroidea</taxon>
        <taxon>Delphacidae</taxon>
        <taxon>Criomorphinae</taxon>
        <taxon>Laodelphax</taxon>
    </lineage>
</organism>
<sequence length="79" mass="8891">MADTSMTVERWISSISGYICMRWGERVGVRIEKSLPGNGWPLYTGCPATHHNHNWIEPASRLELLLLLAEKRSAVKTPA</sequence>
<proteinExistence type="predicted"/>
<dbReference type="Proteomes" id="UP000291343">
    <property type="component" value="Unassembled WGS sequence"/>
</dbReference>
<protein>
    <submittedName>
        <fullName evidence="1">Uncharacterized protein</fullName>
    </submittedName>
</protein>
<dbReference type="EMBL" id="QKKF02012754">
    <property type="protein sequence ID" value="RZF43384.1"/>
    <property type="molecule type" value="Genomic_DNA"/>
</dbReference>